<reference evidence="1" key="1">
    <citation type="journal article" date="2022" name="Int. J. Syst. Evol. Microbiol.">
        <title>Granulimonas faecalis gen. nov., sp. nov., and Leptogranulimonas caecicola gen. nov., sp. nov., novel lactate-producing Atopobiaceae bacteria isolated from mouse intestines, and an emended description of the family Atopobiaceae.</title>
        <authorList>
            <person name="Morinaga K."/>
            <person name="Kusada H."/>
            <person name="Sakamoto S."/>
            <person name="Murakami T."/>
            <person name="Toyoda A."/>
            <person name="Mori H."/>
            <person name="Meng X.Y."/>
            <person name="Takashino M."/>
            <person name="Murotomi K."/>
            <person name="Tamaki H."/>
        </authorList>
    </citation>
    <scope>NUCLEOTIDE SEQUENCE</scope>
    <source>
        <strain evidence="1">OPF53</strain>
    </source>
</reference>
<dbReference type="Proteomes" id="UP001055025">
    <property type="component" value="Unassembled WGS sequence"/>
</dbReference>
<dbReference type="RefSeq" id="WP_135978584.1">
    <property type="nucleotide sequence ID" value="NZ_BQKC01000002.1"/>
</dbReference>
<accession>A0AAV5B693</accession>
<sequence length="74" mass="7762">MSDPLDLRGLTATMVLGSIKGAASELGRAMALLPELGLEPEAEEAVSDTLAKAIVYTLSAKAKVEMDPSLEDCR</sequence>
<comment type="caution">
    <text evidence="1">The sequence shown here is derived from an EMBL/GenBank/DDBJ whole genome shotgun (WGS) entry which is preliminary data.</text>
</comment>
<proteinExistence type="predicted"/>
<evidence type="ECO:0000313" key="2">
    <source>
        <dbReference type="Proteomes" id="UP001055025"/>
    </source>
</evidence>
<name>A0AAV5B693_9ACTN</name>
<evidence type="ECO:0000313" key="1">
    <source>
        <dbReference type="EMBL" id="GJM56252.1"/>
    </source>
</evidence>
<organism evidence="1 2">
    <name type="scientific">Granulimonas faecalis</name>
    <dbReference type="NCBI Taxonomy" id="2894155"/>
    <lineage>
        <taxon>Bacteria</taxon>
        <taxon>Bacillati</taxon>
        <taxon>Actinomycetota</taxon>
        <taxon>Coriobacteriia</taxon>
        <taxon>Coriobacteriales</taxon>
        <taxon>Kribbibacteriaceae</taxon>
        <taxon>Granulimonas</taxon>
    </lineage>
</organism>
<dbReference type="EMBL" id="BQKC01000002">
    <property type="protein sequence ID" value="GJM56252.1"/>
    <property type="molecule type" value="Genomic_DNA"/>
</dbReference>
<keyword evidence="2" id="KW-1185">Reference proteome</keyword>
<dbReference type="AlphaFoldDB" id="A0AAV5B693"/>
<protein>
    <recommendedName>
        <fullName evidence="3">DUF1844 domain-containing protein</fullName>
    </recommendedName>
</protein>
<gene>
    <name evidence="1" type="ORF">ATOP_19070</name>
</gene>
<evidence type="ECO:0008006" key="3">
    <source>
        <dbReference type="Google" id="ProtNLM"/>
    </source>
</evidence>